<proteinExistence type="predicted"/>
<name>A0A935UFP6_9PROT</name>
<gene>
    <name evidence="1" type="ORF">IPJ27_08805</name>
</gene>
<evidence type="ECO:0000313" key="1">
    <source>
        <dbReference type="EMBL" id="MBK7674857.1"/>
    </source>
</evidence>
<evidence type="ECO:0000313" key="2">
    <source>
        <dbReference type="Proteomes" id="UP000697998"/>
    </source>
</evidence>
<reference evidence="1 2" key="1">
    <citation type="submission" date="2020-10" db="EMBL/GenBank/DDBJ databases">
        <title>Connecting structure to function with the recovery of over 1000 high-quality activated sludge metagenome-assembled genomes encoding full-length rRNA genes using long-read sequencing.</title>
        <authorList>
            <person name="Singleton C.M."/>
            <person name="Petriglieri F."/>
            <person name="Kristensen J.M."/>
            <person name="Kirkegaard R.H."/>
            <person name="Michaelsen T.Y."/>
            <person name="Andersen M.H."/>
            <person name="Karst S.M."/>
            <person name="Dueholm M.S."/>
            <person name="Nielsen P.H."/>
            <person name="Albertsen M."/>
        </authorList>
    </citation>
    <scope>NUCLEOTIDE SEQUENCE [LARGE SCALE GENOMIC DNA]</scope>
    <source>
        <strain evidence="1">EsbW_18-Q3-R4-48_BATAC.285</strain>
    </source>
</reference>
<protein>
    <submittedName>
        <fullName evidence="1">Uncharacterized protein</fullName>
    </submittedName>
</protein>
<dbReference type="EMBL" id="JADJMH010000005">
    <property type="protein sequence ID" value="MBK7674857.1"/>
    <property type="molecule type" value="Genomic_DNA"/>
</dbReference>
<sequence>MEGNAINILHDDARTPFKLDEIVEFGNMGMVQPGLDSRLVDEALGQAQPGLGTREYLDRNDTPDPRVNRAVHLAHAACPERFEQTVFADHGVGESS</sequence>
<accession>A0A935UFP6</accession>
<comment type="caution">
    <text evidence="1">The sequence shown here is derived from an EMBL/GenBank/DDBJ whole genome shotgun (WGS) entry which is preliminary data.</text>
</comment>
<organism evidence="1 2">
    <name type="scientific">Candidatus Accumulibacter proximus</name>
    <dbReference type="NCBI Taxonomy" id="2954385"/>
    <lineage>
        <taxon>Bacteria</taxon>
        <taxon>Pseudomonadati</taxon>
        <taxon>Pseudomonadota</taxon>
        <taxon>Betaproteobacteria</taxon>
        <taxon>Candidatus Accumulibacter</taxon>
    </lineage>
</organism>
<dbReference type="AlphaFoldDB" id="A0A935UFP6"/>
<dbReference type="Proteomes" id="UP000697998">
    <property type="component" value="Unassembled WGS sequence"/>
</dbReference>